<dbReference type="InterPro" id="IPR054603">
    <property type="entry name" value="CR_prot_dom_plant"/>
</dbReference>
<evidence type="ECO:0000259" key="6">
    <source>
        <dbReference type="PROSITE" id="PS51473"/>
    </source>
</evidence>
<keyword evidence="4" id="KW-0812">Transmembrane</keyword>
<feature type="chain" id="PRO_5032439447" evidence="5">
    <location>
        <begin position="24"/>
        <end position="318"/>
    </location>
</feature>
<feature type="signal peptide" evidence="5">
    <location>
        <begin position="1"/>
        <end position="23"/>
    </location>
</feature>
<feature type="transmembrane region" description="Helical" evidence="4">
    <location>
        <begin position="288"/>
        <end position="311"/>
    </location>
</feature>
<dbReference type="InterPro" id="IPR002902">
    <property type="entry name" value="GNK2"/>
</dbReference>
<evidence type="ECO:0000256" key="1">
    <source>
        <dbReference type="ARBA" id="ARBA00022729"/>
    </source>
</evidence>
<accession>A0A816W5Y7</accession>
<organism evidence="7">
    <name type="scientific">Brassica napus</name>
    <name type="common">Rape</name>
    <dbReference type="NCBI Taxonomy" id="3708"/>
    <lineage>
        <taxon>Eukaryota</taxon>
        <taxon>Viridiplantae</taxon>
        <taxon>Streptophyta</taxon>
        <taxon>Embryophyta</taxon>
        <taxon>Tracheophyta</taxon>
        <taxon>Spermatophyta</taxon>
        <taxon>Magnoliopsida</taxon>
        <taxon>eudicotyledons</taxon>
        <taxon>Gunneridae</taxon>
        <taxon>Pentapetalae</taxon>
        <taxon>rosids</taxon>
        <taxon>malvids</taxon>
        <taxon>Brassicales</taxon>
        <taxon>Brassicaceae</taxon>
        <taxon>Brassiceae</taxon>
        <taxon>Brassica</taxon>
    </lineage>
</organism>
<evidence type="ECO:0000256" key="3">
    <source>
        <dbReference type="SAM" id="MobiDB-lite"/>
    </source>
</evidence>
<reference evidence="7" key="1">
    <citation type="submission" date="2021-01" db="EMBL/GenBank/DDBJ databases">
        <authorList>
            <consortium name="Genoscope - CEA"/>
            <person name="William W."/>
        </authorList>
    </citation>
    <scope>NUCLEOTIDE SEQUENCE</scope>
</reference>
<dbReference type="Pfam" id="PF22812">
    <property type="entry name" value="CR_prot_dom_plant"/>
    <property type="match status" value="1"/>
</dbReference>
<protein>
    <submittedName>
        <fullName evidence="7">(rape) hypothetical protein</fullName>
    </submittedName>
</protein>
<dbReference type="Gene3D" id="3.30.430.20">
    <property type="entry name" value="Gnk2 domain, C-X8-C-X2-C motif"/>
    <property type="match status" value="1"/>
</dbReference>
<keyword evidence="4" id="KW-0472">Membrane</keyword>
<dbReference type="Pfam" id="PF01657">
    <property type="entry name" value="Stress-antifung"/>
    <property type="match status" value="1"/>
</dbReference>
<proteinExistence type="predicted"/>
<dbReference type="InterPro" id="IPR038408">
    <property type="entry name" value="GNK2_sf"/>
</dbReference>
<feature type="compositionally biased region" description="Pro residues" evidence="3">
    <location>
        <begin position="257"/>
        <end position="270"/>
    </location>
</feature>
<dbReference type="CDD" id="cd23509">
    <property type="entry name" value="Gnk2-like"/>
    <property type="match status" value="1"/>
</dbReference>
<evidence type="ECO:0000256" key="4">
    <source>
        <dbReference type="SAM" id="Phobius"/>
    </source>
</evidence>
<gene>
    <name evidence="7" type="ORF">DARMORV10_A03P54150.1</name>
</gene>
<sequence>MSYCTSFIFLVLFSLLASFRAYAQILVTYTIHVQIQQLIQETALTSPISKPFCLLSLPLTPPTPPDSRTPRWDTTSTGSRDFSFAGEMSLQKFAFAASPSPSTKPYLGVRMRVRLCSIATSACSDTLTGTFYRQLTAICNEGGLIRLNGNVSSNQEDRFEDLVSTMMNQAADKAANSSRKFYTIKANWTALETLYGLVQCTPDLSRYDCLRSCISPSMECLLTKLGVHLSGLVVMLGKLYLFFNETGTGTPPEQQASPPPQRLLPPPPASTSPVSSLPRPGKHWNFKMVIVAIVVAIVVAVLLSIAGYCFLAKRTKKT</sequence>
<keyword evidence="1 5" id="KW-0732">Signal</keyword>
<name>A0A816W5Y7_BRANA</name>
<dbReference type="Proteomes" id="UP001295469">
    <property type="component" value="Chromosome A03"/>
</dbReference>
<evidence type="ECO:0000256" key="2">
    <source>
        <dbReference type="ARBA" id="ARBA00022737"/>
    </source>
</evidence>
<evidence type="ECO:0000313" key="7">
    <source>
        <dbReference type="EMBL" id="CAF2130864.1"/>
    </source>
</evidence>
<dbReference type="PROSITE" id="PS51473">
    <property type="entry name" value="GNK2"/>
    <property type="match status" value="1"/>
</dbReference>
<feature type="domain" description="Gnk2-homologous" evidence="6">
    <location>
        <begin position="140"/>
        <end position="248"/>
    </location>
</feature>
<keyword evidence="2" id="KW-0677">Repeat</keyword>
<dbReference type="AlphaFoldDB" id="A0A816W5Y7"/>
<dbReference type="EMBL" id="HG994357">
    <property type="protein sequence ID" value="CAF2130864.1"/>
    <property type="molecule type" value="Genomic_DNA"/>
</dbReference>
<feature type="region of interest" description="Disordered" evidence="3">
    <location>
        <begin position="250"/>
        <end position="276"/>
    </location>
</feature>
<keyword evidence="4" id="KW-1133">Transmembrane helix</keyword>
<evidence type="ECO:0000256" key="5">
    <source>
        <dbReference type="SAM" id="SignalP"/>
    </source>
</evidence>